<dbReference type="CDD" id="cd13399">
    <property type="entry name" value="Slt35-like"/>
    <property type="match status" value="1"/>
</dbReference>
<dbReference type="GO" id="GO:0008933">
    <property type="term" value="F:peptidoglycan lytic transglycosylase activity"/>
    <property type="evidence" value="ECO:0007669"/>
    <property type="project" value="TreeGrafter"/>
</dbReference>
<sequence>MAKAMMKVVAAAVLALGLSSAAAYAQACGNTADGFETWKSQFRQHAQSRGLGQRALAALDGTRYNTATIKADRGQKSFKLTLDQFMERRGAAQIVRKGRQVKQQNAQLFAQIEKRYGVPAGPLLAIWGMETNFGGFLGNQNIVSAAATLAYDCRRSEFFTRQIIAALQLVDRGDLSPSAIGAAHGEVGQTQFLPENVIKYGVDGDGDGHVDLINSRADALHSTANFLVGHGWRRGAGYQKGEPNFAAIEGWNAAGVYQQAIAIMGRQIDGN</sequence>
<dbReference type="EMBL" id="FORF01000003">
    <property type="protein sequence ID" value="SFI51564.1"/>
    <property type="molecule type" value="Genomic_DNA"/>
</dbReference>
<dbReference type="STRING" id="1121003.SAMN03080618_00657"/>
<dbReference type="AlphaFoldDB" id="A0A1I3IUE7"/>
<dbReference type="Gene3D" id="1.10.8.350">
    <property type="entry name" value="Bacterial muramidase"/>
    <property type="match status" value="1"/>
</dbReference>
<organism evidence="3 4">
    <name type="scientific">Aquamicrobium aerolatum DSM 21857</name>
    <dbReference type="NCBI Taxonomy" id="1121003"/>
    <lineage>
        <taxon>Bacteria</taxon>
        <taxon>Pseudomonadati</taxon>
        <taxon>Pseudomonadota</taxon>
        <taxon>Alphaproteobacteria</taxon>
        <taxon>Hyphomicrobiales</taxon>
        <taxon>Phyllobacteriaceae</taxon>
        <taxon>Aerobium</taxon>
    </lineage>
</organism>
<evidence type="ECO:0000256" key="1">
    <source>
        <dbReference type="SAM" id="SignalP"/>
    </source>
</evidence>
<proteinExistence type="predicted"/>
<feature type="chain" id="PRO_5017292860" evidence="1">
    <location>
        <begin position="26"/>
        <end position="271"/>
    </location>
</feature>
<gene>
    <name evidence="3" type="ORF">SAMN03080618_00657</name>
</gene>
<feature type="domain" description="Transglycosylase SLT" evidence="2">
    <location>
        <begin position="35"/>
        <end position="238"/>
    </location>
</feature>
<evidence type="ECO:0000313" key="3">
    <source>
        <dbReference type="EMBL" id="SFI51564.1"/>
    </source>
</evidence>
<dbReference type="InterPro" id="IPR031304">
    <property type="entry name" value="SLT_2"/>
</dbReference>
<dbReference type="Proteomes" id="UP000242763">
    <property type="component" value="Unassembled WGS sequence"/>
</dbReference>
<name>A0A1I3IUE7_9HYPH</name>
<keyword evidence="1" id="KW-0732">Signal</keyword>
<reference evidence="4" key="1">
    <citation type="submission" date="2016-10" db="EMBL/GenBank/DDBJ databases">
        <authorList>
            <person name="Varghese N."/>
            <person name="Submissions S."/>
        </authorList>
    </citation>
    <scope>NUCLEOTIDE SEQUENCE [LARGE SCALE GENOMIC DNA]</scope>
    <source>
        <strain evidence="4">DSM 21857</strain>
    </source>
</reference>
<feature type="signal peptide" evidence="1">
    <location>
        <begin position="1"/>
        <end position="25"/>
    </location>
</feature>
<dbReference type="InterPro" id="IPR023346">
    <property type="entry name" value="Lysozyme-like_dom_sf"/>
</dbReference>
<accession>A0A1I3IUE7</accession>
<dbReference type="OrthoDB" id="9808544at2"/>
<dbReference type="GO" id="GO:0009253">
    <property type="term" value="P:peptidoglycan catabolic process"/>
    <property type="evidence" value="ECO:0007669"/>
    <property type="project" value="TreeGrafter"/>
</dbReference>
<dbReference type="PANTHER" id="PTHR30163:SF8">
    <property type="entry name" value="LYTIC MUREIN TRANSGLYCOSYLASE"/>
    <property type="match status" value="1"/>
</dbReference>
<dbReference type="InterPro" id="IPR043426">
    <property type="entry name" value="MltB-like"/>
</dbReference>
<evidence type="ECO:0000259" key="2">
    <source>
        <dbReference type="Pfam" id="PF13406"/>
    </source>
</evidence>
<evidence type="ECO:0000313" key="4">
    <source>
        <dbReference type="Proteomes" id="UP000242763"/>
    </source>
</evidence>
<dbReference type="SUPFAM" id="SSF53955">
    <property type="entry name" value="Lysozyme-like"/>
    <property type="match status" value="1"/>
</dbReference>
<protein>
    <submittedName>
        <fullName evidence="3">Lytic murein transglycosylase</fullName>
    </submittedName>
</protein>
<dbReference type="Pfam" id="PF13406">
    <property type="entry name" value="SLT_2"/>
    <property type="match status" value="1"/>
</dbReference>
<keyword evidence="4" id="KW-1185">Reference proteome</keyword>
<dbReference type="PANTHER" id="PTHR30163">
    <property type="entry name" value="MEMBRANE-BOUND LYTIC MUREIN TRANSGLYCOSYLASE B"/>
    <property type="match status" value="1"/>
</dbReference>